<sequence>MQVVQTLESINVNTDDITVFHYFKDLITKNFSKVIGRKNKIFSFFEENEIPQRRYFLKVLDQKYRKNTNESIQNLDKAHFKTFRLNFKQNNMLKPIIFIKIDFIPGNILMKLSSNEKLFIVYVKNFFKDFKTEYNELNCTLSLEYKNENTLELFELFVNENEHLKYCIDFCINQEEYKQFRQSVKNKENLKWKFNALAKLFNNYFETLQCTPQNDLSEIRQKYLMLVKIYHPDFNQNKSKIEKFHAREQFEKIQIAYDNLKALYKNNA</sequence>
<dbReference type="AlphaFoldDB" id="A0A4Q9JXH4"/>
<gene>
    <name evidence="2" type="ORF">DU473_00380</name>
</gene>
<dbReference type="InterPro" id="IPR036869">
    <property type="entry name" value="J_dom_sf"/>
</dbReference>
<dbReference type="InterPro" id="IPR001623">
    <property type="entry name" value="DnaJ_domain"/>
</dbReference>
<evidence type="ECO:0000313" key="3">
    <source>
        <dbReference type="Proteomes" id="UP000292583"/>
    </source>
</evidence>
<dbReference type="Gene3D" id="1.10.287.110">
    <property type="entry name" value="DnaJ domain"/>
    <property type="match status" value="1"/>
</dbReference>
<dbReference type="EMBL" id="QPGR01000001">
    <property type="protein sequence ID" value="TBR82330.1"/>
    <property type="molecule type" value="Genomic_DNA"/>
</dbReference>
<feature type="domain" description="J" evidence="1">
    <location>
        <begin position="203"/>
        <end position="268"/>
    </location>
</feature>
<name>A0A4Q9JXH4_9BACT</name>
<dbReference type="Proteomes" id="UP000292583">
    <property type="component" value="Unassembled WGS sequence"/>
</dbReference>
<keyword evidence="2" id="KW-0456">Lyase</keyword>
<evidence type="ECO:0000313" key="2">
    <source>
        <dbReference type="EMBL" id="TBR82330.1"/>
    </source>
</evidence>
<dbReference type="OrthoDB" id="5333016at2"/>
<dbReference type="SUPFAM" id="SSF46565">
    <property type="entry name" value="Chaperone J-domain"/>
    <property type="match status" value="1"/>
</dbReference>
<dbReference type="EC" id="4.3.2.2" evidence="2"/>
<dbReference type="GO" id="GO:0016829">
    <property type="term" value="F:lyase activity"/>
    <property type="evidence" value="ECO:0007669"/>
    <property type="project" value="UniProtKB-KW"/>
</dbReference>
<reference evidence="2 3" key="1">
    <citation type="submission" date="2018-07" db="EMBL/GenBank/DDBJ databases">
        <title>Campylobacter zealandensis sp. nov., isolated from birds and water in New Zealand.</title>
        <authorList>
            <person name="Wilkinson D.A."/>
            <person name="Biggs P.J."/>
            <person name="French N.P."/>
            <person name="Midwinter A.C."/>
        </authorList>
    </citation>
    <scope>NUCLEOTIDE SEQUENCE [LARGE SCALE GENOMIC DNA]</scope>
    <source>
        <strain evidence="2 3">B423b</strain>
    </source>
</reference>
<protein>
    <submittedName>
        <fullName evidence="2">Adenylosuccinate lyase</fullName>
        <ecNumber evidence="2">4.3.2.2</ecNumber>
    </submittedName>
</protein>
<dbReference type="NCBIfam" id="NF006504">
    <property type="entry name" value="PRK08937.3-4"/>
    <property type="match status" value="1"/>
</dbReference>
<dbReference type="CDD" id="cd06257">
    <property type="entry name" value="DnaJ"/>
    <property type="match status" value="1"/>
</dbReference>
<keyword evidence="3" id="KW-1185">Reference proteome</keyword>
<dbReference type="PROSITE" id="PS50076">
    <property type="entry name" value="DNAJ_2"/>
    <property type="match status" value="1"/>
</dbReference>
<comment type="caution">
    <text evidence="2">The sequence shown here is derived from an EMBL/GenBank/DDBJ whole genome shotgun (WGS) entry which is preliminary data.</text>
</comment>
<accession>A0A4Q9JXH4</accession>
<dbReference type="SMART" id="SM00271">
    <property type="entry name" value="DnaJ"/>
    <property type="match status" value="1"/>
</dbReference>
<proteinExistence type="predicted"/>
<evidence type="ECO:0000259" key="1">
    <source>
        <dbReference type="PROSITE" id="PS50076"/>
    </source>
</evidence>
<dbReference type="Pfam" id="PF00226">
    <property type="entry name" value="DnaJ"/>
    <property type="match status" value="1"/>
</dbReference>
<dbReference type="RefSeq" id="WP_131163317.1">
    <property type="nucleotide sequence ID" value="NZ_JAENKU010000011.1"/>
</dbReference>
<organism evidence="2 3">
    <name type="scientific">Campylobacter novaezeelandiae</name>
    <dbReference type="NCBI Taxonomy" id="2267891"/>
    <lineage>
        <taxon>Bacteria</taxon>
        <taxon>Pseudomonadati</taxon>
        <taxon>Campylobacterota</taxon>
        <taxon>Epsilonproteobacteria</taxon>
        <taxon>Campylobacterales</taxon>
        <taxon>Campylobacteraceae</taxon>
        <taxon>Campylobacter</taxon>
    </lineage>
</organism>